<reference evidence="9" key="1">
    <citation type="submission" date="2016-10" db="EMBL/GenBank/DDBJ databases">
        <authorList>
            <person name="Varghese N."/>
            <person name="Submissions S."/>
        </authorList>
    </citation>
    <scope>NUCLEOTIDE SEQUENCE [LARGE SCALE GENOMIC DNA]</scope>
    <source>
        <strain evidence="9">CGMCC 1.10329</strain>
    </source>
</reference>
<dbReference type="OrthoDB" id="86314at2157"/>
<keyword evidence="1 6" id="KW-0597">Phosphoprotein</keyword>
<dbReference type="InterPro" id="IPR001789">
    <property type="entry name" value="Sig_transdc_resp-reg_receiver"/>
</dbReference>
<dbReference type="PROSITE" id="PS50110">
    <property type="entry name" value="RESPONSE_REGULATORY"/>
    <property type="match status" value="1"/>
</dbReference>
<dbReference type="AlphaFoldDB" id="A0A1I5NUT4"/>
<dbReference type="EMBL" id="FOXI01000002">
    <property type="protein sequence ID" value="SFP25487.1"/>
    <property type="molecule type" value="Genomic_DNA"/>
</dbReference>
<evidence type="ECO:0000256" key="1">
    <source>
        <dbReference type="ARBA" id="ARBA00022553"/>
    </source>
</evidence>
<feature type="modified residue" description="4-aspartylphosphate" evidence="6">
    <location>
        <position position="55"/>
    </location>
</feature>
<dbReference type="Proteomes" id="UP000183769">
    <property type="component" value="Unassembled WGS sequence"/>
</dbReference>
<dbReference type="GO" id="GO:0000976">
    <property type="term" value="F:transcription cis-regulatory region binding"/>
    <property type="evidence" value="ECO:0007669"/>
    <property type="project" value="TreeGrafter"/>
</dbReference>
<dbReference type="InterPro" id="IPR013971">
    <property type="entry name" value="HalX_domain"/>
</dbReference>
<keyword evidence="2" id="KW-0902">Two-component regulatory system</keyword>
<gene>
    <name evidence="8" type="ORF">SAMN05216277_102203</name>
</gene>
<dbReference type="Pfam" id="PF00072">
    <property type="entry name" value="Response_reg"/>
    <property type="match status" value="1"/>
</dbReference>
<dbReference type="GO" id="GO:0032993">
    <property type="term" value="C:protein-DNA complex"/>
    <property type="evidence" value="ECO:0007669"/>
    <property type="project" value="TreeGrafter"/>
</dbReference>
<dbReference type="InterPro" id="IPR039420">
    <property type="entry name" value="WalR-like"/>
</dbReference>
<evidence type="ECO:0000256" key="5">
    <source>
        <dbReference type="ARBA" id="ARBA00023163"/>
    </source>
</evidence>
<evidence type="ECO:0000313" key="9">
    <source>
        <dbReference type="Proteomes" id="UP000183769"/>
    </source>
</evidence>
<name>A0A1I5NUT4_9EURY</name>
<keyword evidence="3" id="KW-0805">Transcription regulation</keyword>
<evidence type="ECO:0000256" key="6">
    <source>
        <dbReference type="PROSITE-ProRule" id="PRU00169"/>
    </source>
</evidence>
<dbReference type="SMART" id="SM00448">
    <property type="entry name" value="REC"/>
    <property type="match status" value="1"/>
</dbReference>
<dbReference type="SUPFAM" id="SSF52172">
    <property type="entry name" value="CheY-like"/>
    <property type="match status" value="1"/>
</dbReference>
<keyword evidence="4" id="KW-0238">DNA-binding</keyword>
<dbReference type="PANTHER" id="PTHR48111:SF1">
    <property type="entry name" value="TWO-COMPONENT RESPONSE REGULATOR ORR33"/>
    <property type="match status" value="1"/>
</dbReference>
<dbReference type="RefSeq" id="WP_074875739.1">
    <property type="nucleotide sequence ID" value="NZ_FOXI01000002.1"/>
</dbReference>
<dbReference type="GO" id="GO:0006355">
    <property type="term" value="P:regulation of DNA-templated transcription"/>
    <property type="evidence" value="ECO:0007669"/>
    <property type="project" value="TreeGrafter"/>
</dbReference>
<keyword evidence="9" id="KW-1185">Reference proteome</keyword>
<dbReference type="Gene3D" id="3.40.50.2300">
    <property type="match status" value="1"/>
</dbReference>
<evidence type="ECO:0000256" key="3">
    <source>
        <dbReference type="ARBA" id="ARBA00023015"/>
    </source>
</evidence>
<accession>A0A1I5NUT4</accession>
<dbReference type="GO" id="GO:0000156">
    <property type="term" value="F:phosphorelay response regulator activity"/>
    <property type="evidence" value="ECO:0007669"/>
    <property type="project" value="TreeGrafter"/>
</dbReference>
<dbReference type="PANTHER" id="PTHR48111">
    <property type="entry name" value="REGULATOR OF RPOS"/>
    <property type="match status" value="1"/>
</dbReference>
<evidence type="ECO:0000256" key="4">
    <source>
        <dbReference type="ARBA" id="ARBA00023125"/>
    </source>
</evidence>
<proteinExistence type="predicted"/>
<sequence>MSDTGPPVVLVVEDEPDVAETYRRWLRSTYDVRVAADGPTAMAELDASVDVVLLDRMMPEMAGEEVLREIRDREMTCRVAMVTAVDPDFDVVEMGFDAYVTKPPERDELMETIERLLDRAEVDDDLQQYYSLVARRSTLEAEKTEAELNDSPEYANLVDRIERQREEVDEELGDMSTDTDFVGAVREIMNDEGEQTE</sequence>
<organism evidence="8 9">
    <name type="scientific">Halolamina pelagica</name>
    <dbReference type="NCBI Taxonomy" id="699431"/>
    <lineage>
        <taxon>Archaea</taxon>
        <taxon>Methanobacteriati</taxon>
        <taxon>Methanobacteriota</taxon>
        <taxon>Stenosarchaea group</taxon>
        <taxon>Halobacteria</taxon>
        <taxon>Halobacteriales</taxon>
        <taxon>Haloferacaceae</taxon>
    </lineage>
</organism>
<keyword evidence="5" id="KW-0804">Transcription</keyword>
<feature type="domain" description="Response regulatory" evidence="7">
    <location>
        <begin position="8"/>
        <end position="117"/>
    </location>
</feature>
<dbReference type="Pfam" id="PF08663">
    <property type="entry name" value="HalX"/>
    <property type="match status" value="1"/>
</dbReference>
<evidence type="ECO:0000259" key="7">
    <source>
        <dbReference type="PROSITE" id="PS50110"/>
    </source>
</evidence>
<evidence type="ECO:0000313" key="8">
    <source>
        <dbReference type="EMBL" id="SFP25487.1"/>
    </source>
</evidence>
<evidence type="ECO:0000256" key="2">
    <source>
        <dbReference type="ARBA" id="ARBA00023012"/>
    </source>
</evidence>
<protein>
    <submittedName>
        <fullName evidence="8">Response regulator receiver domain-containing protein</fullName>
    </submittedName>
</protein>
<dbReference type="InterPro" id="IPR011006">
    <property type="entry name" value="CheY-like_superfamily"/>
</dbReference>
<dbReference type="GO" id="GO:0005829">
    <property type="term" value="C:cytosol"/>
    <property type="evidence" value="ECO:0007669"/>
    <property type="project" value="TreeGrafter"/>
</dbReference>